<dbReference type="PANTHER" id="PTHR42802:SF1">
    <property type="entry name" value="L-ORNITHINE N(5)-MONOOXYGENASE"/>
    <property type="match status" value="1"/>
</dbReference>
<evidence type="ECO:0000256" key="3">
    <source>
        <dbReference type="ARBA" id="ARBA00007588"/>
    </source>
</evidence>
<evidence type="ECO:0000256" key="1">
    <source>
        <dbReference type="ARBA" id="ARBA00001974"/>
    </source>
</evidence>
<keyword evidence="7" id="KW-0521">NADP</keyword>
<evidence type="ECO:0000256" key="5">
    <source>
        <dbReference type="ARBA" id="ARBA00022630"/>
    </source>
</evidence>
<dbReference type="STRING" id="139420.A0A371DW70"/>
<gene>
    <name evidence="12" type="ORF">OH76DRAFT_1451804</name>
</gene>
<name>A0A371DW70_9APHY</name>
<dbReference type="AlphaFoldDB" id="A0A371DW70"/>
<dbReference type="EMBL" id="KZ857380">
    <property type="protein sequence ID" value="RDX56755.1"/>
    <property type="molecule type" value="Genomic_DNA"/>
</dbReference>
<evidence type="ECO:0000256" key="4">
    <source>
        <dbReference type="ARBA" id="ARBA00012881"/>
    </source>
</evidence>
<dbReference type="PANTHER" id="PTHR42802">
    <property type="entry name" value="MONOOXYGENASE"/>
    <property type="match status" value="1"/>
</dbReference>
<comment type="catalytic activity">
    <reaction evidence="9">
        <text>L-ornithine + NADPH + O2 = N(5)-hydroxy-L-ornithine + NADP(+) + H2O</text>
        <dbReference type="Rhea" id="RHEA:41508"/>
        <dbReference type="ChEBI" id="CHEBI:15377"/>
        <dbReference type="ChEBI" id="CHEBI:15379"/>
        <dbReference type="ChEBI" id="CHEBI:46911"/>
        <dbReference type="ChEBI" id="CHEBI:57783"/>
        <dbReference type="ChEBI" id="CHEBI:58349"/>
        <dbReference type="ChEBI" id="CHEBI:78275"/>
        <dbReference type="EC" id="1.14.13.196"/>
    </reaction>
</comment>
<proteinExistence type="inferred from homology"/>
<evidence type="ECO:0000313" key="12">
    <source>
        <dbReference type="EMBL" id="RDX56755.1"/>
    </source>
</evidence>
<evidence type="ECO:0000313" key="13">
    <source>
        <dbReference type="Proteomes" id="UP000256964"/>
    </source>
</evidence>
<dbReference type="Proteomes" id="UP000256964">
    <property type="component" value="Unassembled WGS sequence"/>
</dbReference>
<dbReference type="OrthoDB" id="3519933at2759"/>
<evidence type="ECO:0000256" key="7">
    <source>
        <dbReference type="ARBA" id="ARBA00022857"/>
    </source>
</evidence>
<comment type="cofactor">
    <cofactor evidence="1">
        <name>FAD</name>
        <dbReference type="ChEBI" id="CHEBI:57692"/>
    </cofactor>
</comment>
<keyword evidence="6" id="KW-0274">FAD</keyword>
<dbReference type="EC" id="1.14.13.196" evidence="4"/>
<organism evidence="12 13">
    <name type="scientific">Lentinus brumalis</name>
    <dbReference type="NCBI Taxonomy" id="2498619"/>
    <lineage>
        <taxon>Eukaryota</taxon>
        <taxon>Fungi</taxon>
        <taxon>Dikarya</taxon>
        <taxon>Basidiomycota</taxon>
        <taxon>Agaricomycotina</taxon>
        <taxon>Agaricomycetes</taxon>
        <taxon>Polyporales</taxon>
        <taxon>Polyporaceae</taxon>
        <taxon>Lentinus</taxon>
    </lineage>
</organism>
<comment type="similarity">
    <text evidence="3">Belongs to the lysine N(6)-hydroxylase/L-ornithine N(5)-oxygenase family.</text>
</comment>
<evidence type="ECO:0000256" key="2">
    <source>
        <dbReference type="ARBA" id="ARBA00004924"/>
    </source>
</evidence>
<feature type="region of interest" description="Disordered" evidence="11">
    <location>
        <begin position="448"/>
        <end position="480"/>
    </location>
</feature>
<dbReference type="GO" id="GO:0006879">
    <property type="term" value="P:intracellular iron ion homeostasis"/>
    <property type="evidence" value="ECO:0007669"/>
    <property type="project" value="TreeGrafter"/>
</dbReference>
<dbReference type="InterPro" id="IPR025700">
    <property type="entry name" value="Lys/Orn_oxygenase"/>
</dbReference>
<evidence type="ECO:0000256" key="9">
    <source>
        <dbReference type="ARBA" id="ARBA00047598"/>
    </source>
</evidence>
<protein>
    <recommendedName>
        <fullName evidence="4">L-ornithine N(5)-monooxygenase [NAD(P)H]</fullName>
        <ecNumber evidence="4">1.14.13.196</ecNumber>
    </recommendedName>
</protein>
<keyword evidence="13" id="KW-1185">Reference proteome</keyword>
<accession>A0A371DW70</accession>
<feature type="compositionally biased region" description="Basic residues" evidence="11">
    <location>
        <begin position="467"/>
        <end position="480"/>
    </location>
</feature>
<evidence type="ECO:0000256" key="6">
    <source>
        <dbReference type="ARBA" id="ARBA00022827"/>
    </source>
</evidence>
<keyword evidence="8" id="KW-0560">Oxidoreductase</keyword>
<dbReference type="InterPro" id="IPR036188">
    <property type="entry name" value="FAD/NAD-bd_sf"/>
</dbReference>
<sequence length="550" mass="60271">MAAPAASAPVYDVVGLGFGPANVAIAGAIVDKWASTRSGDATSHVPLQQVLFIEKQPEFRWHPGMLLPNSRMQISFLKDLATLRSPQSFITFLAYLHSQDRLITFINRGSFTPTRREYADYLSWAAEAVQKRGIQVRYGEEVVGVTRLEDGTIEVCSRDTATGEESRRVTKNLIISPGGSPKLPPALSVHWPHPRIFHSSSYISSADAFFASISQTSEPLRIAVVGAGQSATEVLLDLQSRLNALPLPSGKKHVLDMIFRKGSLKPSDDSPFSNEIFDPATTDFMFRLPTQRDRQHVLREYNPTNYSVVNINTIENLYEVMYHQKLLDGIKARTGREDESNRTRITLLPNTSIYAADIVSPSSEASSTSESVRLTLHNVLTRAVSLKTYDAVFCGTGYDRDSWTRLLASSNLAEHFGIKSSSIELVAESEGPTTTHLFADLDDIESRISSSSTDGFSTPPTPDTPHSHHSPLSRGSHPSKVRISRTYRLLSERESKGEAAGPHEARVYLQGCTQSTHGLSESLLSILGVRAGLVVDELCNTSGAGNQSTL</sequence>
<evidence type="ECO:0000256" key="10">
    <source>
        <dbReference type="ARBA" id="ARBA00049248"/>
    </source>
</evidence>
<dbReference type="Gene3D" id="3.50.50.60">
    <property type="entry name" value="FAD/NAD(P)-binding domain"/>
    <property type="match status" value="1"/>
</dbReference>
<dbReference type="GO" id="GO:0016491">
    <property type="term" value="F:oxidoreductase activity"/>
    <property type="evidence" value="ECO:0007669"/>
    <property type="project" value="UniProtKB-KW"/>
</dbReference>
<dbReference type="PRINTS" id="PR00368">
    <property type="entry name" value="FADPNR"/>
</dbReference>
<dbReference type="Pfam" id="PF13434">
    <property type="entry name" value="Lys_Orn_oxgnase"/>
    <property type="match status" value="1"/>
</dbReference>
<reference evidence="12 13" key="1">
    <citation type="journal article" date="2018" name="Biotechnol. Biofuels">
        <title>Integrative visual omics of the white-rot fungus Polyporus brumalis exposes the biotechnological potential of its oxidative enzymes for delignifying raw plant biomass.</title>
        <authorList>
            <person name="Miyauchi S."/>
            <person name="Rancon A."/>
            <person name="Drula E."/>
            <person name="Hage H."/>
            <person name="Chaduli D."/>
            <person name="Favel A."/>
            <person name="Grisel S."/>
            <person name="Henrissat B."/>
            <person name="Herpoel-Gimbert I."/>
            <person name="Ruiz-Duenas F.J."/>
            <person name="Chevret D."/>
            <person name="Hainaut M."/>
            <person name="Lin J."/>
            <person name="Wang M."/>
            <person name="Pangilinan J."/>
            <person name="Lipzen A."/>
            <person name="Lesage-Meessen L."/>
            <person name="Navarro D."/>
            <person name="Riley R."/>
            <person name="Grigoriev I.V."/>
            <person name="Zhou S."/>
            <person name="Raouche S."/>
            <person name="Rosso M.N."/>
        </authorList>
    </citation>
    <scope>NUCLEOTIDE SEQUENCE [LARGE SCALE GENOMIC DNA]</scope>
    <source>
        <strain evidence="12 13">BRFM 1820</strain>
    </source>
</reference>
<comment type="pathway">
    <text evidence="2">Siderophore biosynthesis.</text>
</comment>
<evidence type="ECO:0000256" key="11">
    <source>
        <dbReference type="SAM" id="MobiDB-lite"/>
    </source>
</evidence>
<comment type="catalytic activity">
    <reaction evidence="10">
        <text>L-ornithine + NADH + O2 = N(5)-hydroxy-L-ornithine + NAD(+) + H2O</text>
        <dbReference type="Rhea" id="RHEA:41512"/>
        <dbReference type="ChEBI" id="CHEBI:15377"/>
        <dbReference type="ChEBI" id="CHEBI:15379"/>
        <dbReference type="ChEBI" id="CHEBI:46911"/>
        <dbReference type="ChEBI" id="CHEBI:57540"/>
        <dbReference type="ChEBI" id="CHEBI:57945"/>
        <dbReference type="ChEBI" id="CHEBI:78275"/>
        <dbReference type="EC" id="1.14.13.196"/>
    </reaction>
</comment>
<keyword evidence="5" id="KW-0285">Flavoprotein</keyword>
<evidence type="ECO:0000256" key="8">
    <source>
        <dbReference type="ARBA" id="ARBA00023002"/>
    </source>
</evidence>
<dbReference type="SUPFAM" id="SSF51905">
    <property type="entry name" value="FAD/NAD(P)-binding domain"/>
    <property type="match status" value="1"/>
</dbReference>